<keyword evidence="5" id="KW-1185">Reference proteome</keyword>
<dbReference type="PANTHER" id="PTHR10204:SF34">
    <property type="entry name" value="NAD(P)H DEHYDROGENASE [QUINONE] 1 ISOFORM 1"/>
    <property type="match status" value="1"/>
</dbReference>
<evidence type="ECO:0000313" key="5">
    <source>
        <dbReference type="Proteomes" id="UP000481327"/>
    </source>
</evidence>
<name>A0A7C9KJ16_9SPHN</name>
<dbReference type="InterPro" id="IPR003680">
    <property type="entry name" value="Flavodoxin_fold"/>
</dbReference>
<sequence>MTISAASRVLVLDGHPDAGSLCGSLAAIAAEAAEARGAAVKTLHLSALAFDPNLAGGYRTRQEHEPDLVMFLDALRWCDTLILVHPMWWGAAPAKLKGLIDRTFLPGIAFAYEGDGHFPKKLFEGRTSRVLITTDTPGWYLWFGYRNGWLNVLRRQILDFVGLKVTHMKTIGPIRGATPTMIDGFKAAARKLVS</sequence>
<comment type="caution">
    <text evidence="4">The sequence shown here is derived from an EMBL/GenBank/DDBJ whole genome shotgun (WGS) entry which is preliminary data.</text>
</comment>
<dbReference type="GO" id="GO:0005829">
    <property type="term" value="C:cytosol"/>
    <property type="evidence" value="ECO:0007669"/>
    <property type="project" value="TreeGrafter"/>
</dbReference>
<evidence type="ECO:0000313" key="4">
    <source>
        <dbReference type="EMBL" id="MQT18000.1"/>
    </source>
</evidence>
<dbReference type="AlphaFoldDB" id="A0A7C9KJ16"/>
<dbReference type="InterPro" id="IPR029039">
    <property type="entry name" value="Flavoprotein-like_sf"/>
</dbReference>
<dbReference type="Proteomes" id="UP000481327">
    <property type="component" value="Unassembled WGS sequence"/>
</dbReference>
<evidence type="ECO:0000256" key="1">
    <source>
        <dbReference type="ARBA" id="ARBA00006252"/>
    </source>
</evidence>
<comment type="similarity">
    <text evidence="1">Belongs to the NAD(P)H dehydrogenase (quinone) family.</text>
</comment>
<gene>
    <name evidence="4" type="ORF">F3168_12105</name>
</gene>
<dbReference type="Gene3D" id="3.40.50.360">
    <property type="match status" value="1"/>
</dbReference>
<dbReference type="GO" id="GO:0003955">
    <property type="term" value="F:NAD(P)H dehydrogenase (quinone) activity"/>
    <property type="evidence" value="ECO:0007669"/>
    <property type="project" value="TreeGrafter"/>
</dbReference>
<dbReference type="RefSeq" id="WP_152578455.1">
    <property type="nucleotide sequence ID" value="NZ_JAATJI010000001.1"/>
</dbReference>
<accession>A0A7C9KJ16</accession>
<feature type="domain" description="Flavodoxin-like fold" evidence="3">
    <location>
        <begin position="8"/>
        <end position="179"/>
    </location>
</feature>
<protein>
    <submittedName>
        <fullName evidence="4">Flavodoxin family protein</fullName>
    </submittedName>
</protein>
<keyword evidence="2" id="KW-0560">Oxidoreductase</keyword>
<dbReference type="Pfam" id="PF02525">
    <property type="entry name" value="Flavodoxin_2"/>
    <property type="match status" value="1"/>
</dbReference>
<dbReference type="OrthoDB" id="9798454at2"/>
<evidence type="ECO:0000256" key="2">
    <source>
        <dbReference type="ARBA" id="ARBA00023002"/>
    </source>
</evidence>
<proteinExistence type="inferred from homology"/>
<dbReference type="InterPro" id="IPR051545">
    <property type="entry name" value="NAD(P)H_dehydrogenase_qn"/>
</dbReference>
<reference evidence="4 5" key="1">
    <citation type="submission" date="2019-09" db="EMBL/GenBank/DDBJ databases">
        <title>Polymorphobacter sp. isolated from a lake in China.</title>
        <authorList>
            <person name="Liu Z."/>
        </authorList>
    </citation>
    <scope>NUCLEOTIDE SEQUENCE [LARGE SCALE GENOMIC DNA]</scope>
    <source>
        <strain evidence="4 5">D40P</strain>
    </source>
</reference>
<evidence type="ECO:0000259" key="3">
    <source>
        <dbReference type="Pfam" id="PF02525"/>
    </source>
</evidence>
<dbReference type="PANTHER" id="PTHR10204">
    <property type="entry name" value="NAD P H OXIDOREDUCTASE-RELATED"/>
    <property type="match status" value="1"/>
</dbReference>
<dbReference type="SUPFAM" id="SSF52218">
    <property type="entry name" value="Flavoproteins"/>
    <property type="match status" value="1"/>
</dbReference>
<organism evidence="4 5">
    <name type="scientific">Sandarakinorhabdus fusca</name>
    <dbReference type="NCBI Taxonomy" id="1439888"/>
    <lineage>
        <taxon>Bacteria</taxon>
        <taxon>Pseudomonadati</taxon>
        <taxon>Pseudomonadota</taxon>
        <taxon>Alphaproteobacteria</taxon>
        <taxon>Sphingomonadales</taxon>
        <taxon>Sphingosinicellaceae</taxon>
        <taxon>Sandarakinorhabdus</taxon>
    </lineage>
</organism>
<dbReference type="EMBL" id="WIOL01000004">
    <property type="protein sequence ID" value="MQT18000.1"/>
    <property type="molecule type" value="Genomic_DNA"/>
</dbReference>